<dbReference type="SUPFAM" id="SSF52833">
    <property type="entry name" value="Thioredoxin-like"/>
    <property type="match status" value="1"/>
</dbReference>
<dbReference type="EMBL" id="UOGL01000190">
    <property type="protein sequence ID" value="VAX38387.1"/>
    <property type="molecule type" value="Genomic_DNA"/>
</dbReference>
<organism evidence="2">
    <name type="scientific">hydrothermal vent metagenome</name>
    <dbReference type="NCBI Taxonomy" id="652676"/>
    <lineage>
        <taxon>unclassified sequences</taxon>
        <taxon>metagenomes</taxon>
        <taxon>ecological metagenomes</taxon>
    </lineage>
</organism>
<accession>A0A3B1E5Z6</accession>
<evidence type="ECO:0000256" key="1">
    <source>
        <dbReference type="SAM" id="Phobius"/>
    </source>
</evidence>
<proteinExistence type="predicted"/>
<evidence type="ECO:0000313" key="2">
    <source>
        <dbReference type="EMBL" id="VAX38387.1"/>
    </source>
</evidence>
<dbReference type="InterPro" id="IPR036249">
    <property type="entry name" value="Thioredoxin-like_sf"/>
</dbReference>
<keyword evidence="1" id="KW-1133">Transmembrane helix</keyword>
<dbReference type="InterPro" id="IPR008554">
    <property type="entry name" value="Glutaredoxin-like"/>
</dbReference>
<evidence type="ECO:0008006" key="3">
    <source>
        <dbReference type="Google" id="ProtNLM"/>
    </source>
</evidence>
<sequence>MNRHETESSPFLINIGTPLLLLGISIFAIAFLEKGNALPFELPRAWYDHRFLWLGMGLFSFLYGCLKLQGQKPKDKNWEPSHGGNPFDRLILYTREECHLCSQAKDILWEYYDFLPDIEEIDIDEDIFLKEKFDQCVPVIEIDGKIRFRGQINEVLLRRLIENGLTER</sequence>
<feature type="transmembrane region" description="Helical" evidence="1">
    <location>
        <begin position="51"/>
        <end position="68"/>
    </location>
</feature>
<gene>
    <name evidence="2" type="ORF">MNBD_PLANCTO02-992</name>
</gene>
<keyword evidence="1" id="KW-0472">Membrane</keyword>
<keyword evidence="1" id="KW-0812">Transmembrane</keyword>
<reference evidence="2" key="1">
    <citation type="submission" date="2018-06" db="EMBL/GenBank/DDBJ databases">
        <authorList>
            <person name="Zhirakovskaya E."/>
        </authorList>
    </citation>
    <scope>NUCLEOTIDE SEQUENCE</scope>
</reference>
<protein>
    <recommendedName>
        <fullName evidence="3">Glutaredoxin domain-containing protein</fullName>
    </recommendedName>
</protein>
<dbReference type="AlphaFoldDB" id="A0A3B1E5Z6"/>
<feature type="transmembrane region" description="Helical" evidence="1">
    <location>
        <begin position="12"/>
        <end position="31"/>
    </location>
</feature>
<name>A0A3B1E5Z6_9ZZZZ</name>
<dbReference type="Gene3D" id="3.40.30.10">
    <property type="entry name" value="Glutaredoxin"/>
    <property type="match status" value="1"/>
</dbReference>
<dbReference type="Pfam" id="PF05768">
    <property type="entry name" value="Glrx-like"/>
    <property type="match status" value="1"/>
</dbReference>